<evidence type="ECO:0008006" key="3">
    <source>
        <dbReference type="Google" id="ProtNLM"/>
    </source>
</evidence>
<proteinExistence type="predicted"/>
<accession>A0A951PDA1</accession>
<organism evidence="1 2">
    <name type="scientific">Pegethrix bostrychoides GSE-TBD4-15B</name>
    <dbReference type="NCBI Taxonomy" id="2839662"/>
    <lineage>
        <taxon>Bacteria</taxon>
        <taxon>Bacillati</taxon>
        <taxon>Cyanobacteriota</taxon>
        <taxon>Cyanophyceae</taxon>
        <taxon>Oculatellales</taxon>
        <taxon>Oculatellaceae</taxon>
        <taxon>Pegethrix</taxon>
    </lineage>
</organism>
<gene>
    <name evidence="1" type="ORF">KME07_12735</name>
</gene>
<name>A0A951PDA1_9CYAN</name>
<evidence type="ECO:0000313" key="2">
    <source>
        <dbReference type="Proteomes" id="UP000707356"/>
    </source>
</evidence>
<reference evidence="1" key="2">
    <citation type="journal article" date="2022" name="Microbiol. Resour. Announc.">
        <title>Metagenome Sequencing to Explore Phylogenomics of Terrestrial Cyanobacteria.</title>
        <authorList>
            <person name="Ward R.D."/>
            <person name="Stajich J.E."/>
            <person name="Johansen J.R."/>
            <person name="Huntemann M."/>
            <person name="Clum A."/>
            <person name="Foster B."/>
            <person name="Foster B."/>
            <person name="Roux S."/>
            <person name="Palaniappan K."/>
            <person name="Varghese N."/>
            <person name="Mukherjee S."/>
            <person name="Reddy T.B.K."/>
            <person name="Daum C."/>
            <person name="Copeland A."/>
            <person name="Chen I.A."/>
            <person name="Ivanova N.N."/>
            <person name="Kyrpides N.C."/>
            <person name="Shapiro N."/>
            <person name="Eloe-Fadrosh E.A."/>
            <person name="Pietrasiak N."/>
        </authorList>
    </citation>
    <scope>NUCLEOTIDE SEQUENCE</scope>
    <source>
        <strain evidence="1">GSE-TBD4-15B</strain>
    </source>
</reference>
<sequence>MNMTATAPPTVSLAADLGTSASKFFYRVTPSQTVPFWMGAEVAQGLSTAILPNLNIGGRPQDSAWLQMGDEVVLVGEVAKTCLDSNSFAANKADKAAYKLAAALGVIAEIEHLPSEHEANIWVPLPLTEIRTRDEIAVKLTAIAKQGFLFRGKPQQVKLSLKFFPEGFGLYLNRKKQLEILGLVVEQRRTLIAMLGHRNLSILCFEGGSLKTAQSNSDGPGFWGAFEKAARSQGVTPADYTALLTALTTGQTQQISQVRAGLYDFAQLAEIVRQTYWQAVLVYLQDNLLGQLTERSVDIIISGGAAHVLRPTISQYFEQLGLSKQLMFADGMQERLLEVVSQLPEASSNPSLPLRMADCYGLFQGLMGKSSKIAL</sequence>
<dbReference type="AlphaFoldDB" id="A0A951PDA1"/>
<dbReference type="Gene3D" id="3.30.420.40">
    <property type="match status" value="2"/>
</dbReference>
<dbReference type="CDD" id="cd10227">
    <property type="entry name" value="ASKHA_NBD_ParM-like"/>
    <property type="match status" value="1"/>
</dbReference>
<protein>
    <recommendedName>
        <fullName evidence="3">Actin-like protein N-terminal domain-containing protein</fullName>
    </recommendedName>
</protein>
<dbReference type="Proteomes" id="UP000707356">
    <property type="component" value="Unassembled WGS sequence"/>
</dbReference>
<dbReference type="EMBL" id="JAHHHV010000067">
    <property type="protein sequence ID" value="MBW4466284.1"/>
    <property type="molecule type" value="Genomic_DNA"/>
</dbReference>
<reference evidence="1" key="1">
    <citation type="submission" date="2021-05" db="EMBL/GenBank/DDBJ databases">
        <authorList>
            <person name="Pietrasiak N."/>
            <person name="Ward R."/>
            <person name="Stajich J.E."/>
            <person name="Kurbessoian T."/>
        </authorList>
    </citation>
    <scope>NUCLEOTIDE SEQUENCE</scope>
    <source>
        <strain evidence="1">GSE-TBD4-15B</strain>
    </source>
</reference>
<evidence type="ECO:0000313" key="1">
    <source>
        <dbReference type="EMBL" id="MBW4466284.1"/>
    </source>
</evidence>
<comment type="caution">
    <text evidence="1">The sequence shown here is derived from an EMBL/GenBank/DDBJ whole genome shotgun (WGS) entry which is preliminary data.</text>
</comment>